<organism evidence="1 2">
    <name type="scientific">Phascolomyces articulosus</name>
    <dbReference type="NCBI Taxonomy" id="60185"/>
    <lineage>
        <taxon>Eukaryota</taxon>
        <taxon>Fungi</taxon>
        <taxon>Fungi incertae sedis</taxon>
        <taxon>Mucoromycota</taxon>
        <taxon>Mucoromycotina</taxon>
        <taxon>Mucoromycetes</taxon>
        <taxon>Mucorales</taxon>
        <taxon>Lichtheimiaceae</taxon>
        <taxon>Phascolomyces</taxon>
    </lineage>
</organism>
<evidence type="ECO:0000313" key="2">
    <source>
        <dbReference type="Proteomes" id="UP001209540"/>
    </source>
</evidence>
<dbReference type="Proteomes" id="UP001209540">
    <property type="component" value="Unassembled WGS sequence"/>
</dbReference>
<reference evidence="1" key="2">
    <citation type="submission" date="2023-02" db="EMBL/GenBank/DDBJ databases">
        <authorList>
            <consortium name="DOE Joint Genome Institute"/>
            <person name="Mondo S.J."/>
            <person name="Chang Y."/>
            <person name="Wang Y."/>
            <person name="Ahrendt S."/>
            <person name="Andreopoulos W."/>
            <person name="Barry K."/>
            <person name="Beard J."/>
            <person name="Benny G.L."/>
            <person name="Blankenship S."/>
            <person name="Bonito G."/>
            <person name="Cuomo C."/>
            <person name="Desiro A."/>
            <person name="Gervers K.A."/>
            <person name="Hundley H."/>
            <person name="Kuo A."/>
            <person name="LaButti K."/>
            <person name="Lang B.F."/>
            <person name="Lipzen A."/>
            <person name="O'Donnell K."/>
            <person name="Pangilinan J."/>
            <person name="Reynolds N."/>
            <person name="Sandor L."/>
            <person name="Smith M.W."/>
            <person name="Tsang A."/>
            <person name="Grigoriev I.V."/>
            <person name="Stajich J.E."/>
            <person name="Spatafora J.W."/>
        </authorList>
    </citation>
    <scope>NUCLEOTIDE SEQUENCE</scope>
    <source>
        <strain evidence="1">RSA 2281</strain>
    </source>
</reference>
<gene>
    <name evidence="1" type="ORF">BDA99DRAFT_554087</name>
</gene>
<sequence length="217" mass="25066">MQPEPTKLASGYLATYGETGFQLSLVSKRWRSYVFYLPHVFFSMTMCLMGENGFTATLPPFIMMEKVIPCLTSTDSRDLMPEKVKKKYRSILENVNLDQMQEIKTDMLNPYGSSFFKDVKTTDVVDAWIIDLALNIKSTGRLGLFRNKNDKLSELIFRTLYFNDRPMYWHLAQIQQDGAITNKVLCTWFEIMRGQGRQVLYDILSILIVKDSKVPGL</sequence>
<comment type="caution">
    <text evidence="1">The sequence shown here is derived from an EMBL/GenBank/DDBJ whole genome shotgun (WGS) entry which is preliminary data.</text>
</comment>
<protein>
    <submittedName>
        <fullName evidence="1">Uncharacterized protein</fullName>
    </submittedName>
</protein>
<accession>A0AAD5KR99</accession>
<dbReference type="EMBL" id="JAIXMP010000001">
    <property type="protein sequence ID" value="KAI9278452.1"/>
    <property type="molecule type" value="Genomic_DNA"/>
</dbReference>
<evidence type="ECO:0000313" key="1">
    <source>
        <dbReference type="EMBL" id="KAI9278452.1"/>
    </source>
</evidence>
<name>A0AAD5KR99_9FUNG</name>
<proteinExistence type="predicted"/>
<reference evidence="1" key="1">
    <citation type="journal article" date="2022" name="IScience">
        <title>Evolution of zygomycete secretomes and the origins of terrestrial fungal ecologies.</title>
        <authorList>
            <person name="Chang Y."/>
            <person name="Wang Y."/>
            <person name="Mondo S."/>
            <person name="Ahrendt S."/>
            <person name="Andreopoulos W."/>
            <person name="Barry K."/>
            <person name="Beard J."/>
            <person name="Benny G.L."/>
            <person name="Blankenship S."/>
            <person name="Bonito G."/>
            <person name="Cuomo C."/>
            <person name="Desiro A."/>
            <person name="Gervers K.A."/>
            <person name="Hundley H."/>
            <person name="Kuo A."/>
            <person name="LaButti K."/>
            <person name="Lang B.F."/>
            <person name="Lipzen A."/>
            <person name="O'Donnell K."/>
            <person name="Pangilinan J."/>
            <person name="Reynolds N."/>
            <person name="Sandor L."/>
            <person name="Smith M.E."/>
            <person name="Tsang A."/>
            <person name="Grigoriev I.V."/>
            <person name="Stajich J.E."/>
            <person name="Spatafora J.W."/>
        </authorList>
    </citation>
    <scope>NUCLEOTIDE SEQUENCE</scope>
    <source>
        <strain evidence="1">RSA 2281</strain>
    </source>
</reference>
<keyword evidence="2" id="KW-1185">Reference proteome</keyword>
<dbReference type="AlphaFoldDB" id="A0AAD5KR99"/>